<protein>
    <submittedName>
        <fullName evidence="1">Uncharacterized protein</fullName>
    </submittedName>
</protein>
<dbReference type="InParanoid" id="G3IAW9"/>
<gene>
    <name evidence="1" type="ORF">I79_020751</name>
</gene>
<name>G3IAW9_CRIGR</name>
<dbReference type="AlphaFoldDB" id="G3IAW9"/>
<proteinExistence type="predicted"/>
<dbReference type="EMBL" id="JH001767">
    <property type="protein sequence ID" value="EGW12446.1"/>
    <property type="molecule type" value="Genomic_DNA"/>
</dbReference>
<organism evidence="1 2">
    <name type="scientific">Cricetulus griseus</name>
    <name type="common">Chinese hamster</name>
    <name type="synonym">Cricetulus barabensis griseus</name>
    <dbReference type="NCBI Taxonomy" id="10029"/>
    <lineage>
        <taxon>Eukaryota</taxon>
        <taxon>Metazoa</taxon>
        <taxon>Chordata</taxon>
        <taxon>Craniata</taxon>
        <taxon>Vertebrata</taxon>
        <taxon>Euteleostomi</taxon>
        <taxon>Mammalia</taxon>
        <taxon>Eutheria</taxon>
        <taxon>Euarchontoglires</taxon>
        <taxon>Glires</taxon>
        <taxon>Rodentia</taxon>
        <taxon>Myomorpha</taxon>
        <taxon>Muroidea</taxon>
        <taxon>Cricetidae</taxon>
        <taxon>Cricetinae</taxon>
        <taxon>Cricetulus</taxon>
    </lineage>
</organism>
<evidence type="ECO:0000313" key="2">
    <source>
        <dbReference type="Proteomes" id="UP000001075"/>
    </source>
</evidence>
<sequence>MILGKGRRVGMRRTGEVKCGEGRRGYHPLCPPKVSEATQLHGKCYLGSLLWFPHLNSTLFKSSSTSFRTNGGLREMSGM</sequence>
<dbReference type="Proteomes" id="UP000001075">
    <property type="component" value="Unassembled WGS sequence"/>
</dbReference>
<accession>G3IAW9</accession>
<evidence type="ECO:0000313" key="1">
    <source>
        <dbReference type="EMBL" id="EGW12446.1"/>
    </source>
</evidence>
<reference evidence="2" key="1">
    <citation type="journal article" date="2011" name="Nat. Biotechnol.">
        <title>The genomic sequence of the Chinese hamster ovary (CHO)-K1 cell line.</title>
        <authorList>
            <person name="Xu X."/>
            <person name="Nagarajan H."/>
            <person name="Lewis N.E."/>
            <person name="Pan S."/>
            <person name="Cai Z."/>
            <person name="Liu X."/>
            <person name="Chen W."/>
            <person name="Xie M."/>
            <person name="Wang W."/>
            <person name="Hammond S."/>
            <person name="Andersen M.R."/>
            <person name="Neff N."/>
            <person name="Passarelli B."/>
            <person name="Koh W."/>
            <person name="Fan H.C."/>
            <person name="Wang J."/>
            <person name="Gui Y."/>
            <person name="Lee K.H."/>
            <person name="Betenbaugh M.J."/>
            <person name="Quake S.R."/>
            <person name="Famili I."/>
            <person name="Palsson B.O."/>
            <person name="Wang J."/>
        </authorList>
    </citation>
    <scope>NUCLEOTIDE SEQUENCE [LARGE SCALE GENOMIC DNA]</scope>
    <source>
        <strain evidence="2">CHO K1 cell line</strain>
    </source>
</reference>